<protein>
    <recommendedName>
        <fullName evidence="3">ATP-dependent DNA helicase</fullName>
    </recommendedName>
</protein>
<keyword evidence="2" id="KW-1185">Reference proteome</keyword>
<gene>
    <name evidence="1" type="ORF">Glove_84g137</name>
</gene>
<evidence type="ECO:0000313" key="2">
    <source>
        <dbReference type="Proteomes" id="UP000266861"/>
    </source>
</evidence>
<dbReference type="PANTHER" id="PTHR47642">
    <property type="entry name" value="ATP-DEPENDENT DNA HELICASE"/>
    <property type="match status" value="1"/>
</dbReference>
<dbReference type="Proteomes" id="UP000266861">
    <property type="component" value="Unassembled WGS sequence"/>
</dbReference>
<dbReference type="STRING" id="1348612.A0A397J744"/>
<dbReference type="SUPFAM" id="SSF52540">
    <property type="entry name" value="P-loop containing nucleoside triphosphate hydrolases"/>
    <property type="match status" value="1"/>
</dbReference>
<name>A0A397J744_9GLOM</name>
<accession>A0A397J744</accession>
<evidence type="ECO:0000313" key="1">
    <source>
        <dbReference type="EMBL" id="RHZ84185.1"/>
    </source>
</evidence>
<dbReference type="OrthoDB" id="2428936at2759"/>
<organism evidence="1 2">
    <name type="scientific">Diversispora epigaea</name>
    <dbReference type="NCBI Taxonomy" id="1348612"/>
    <lineage>
        <taxon>Eukaryota</taxon>
        <taxon>Fungi</taxon>
        <taxon>Fungi incertae sedis</taxon>
        <taxon>Mucoromycota</taxon>
        <taxon>Glomeromycotina</taxon>
        <taxon>Glomeromycetes</taxon>
        <taxon>Diversisporales</taxon>
        <taxon>Diversisporaceae</taxon>
        <taxon>Diversispora</taxon>
    </lineage>
</organism>
<evidence type="ECO:0008006" key="3">
    <source>
        <dbReference type="Google" id="ProtNLM"/>
    </source>
</evidence>
<comment type="caution">
    <text evidence="1">The sequence shown here is derived from an EMBL/GenBank/DDBJ whole genome shotgun (WGS) entry which is preliminary data.</text>
</comment>
<sequence>MKIPIRSEQELLGEFETYKDRFQVMFPTRYNQVTESLNKSYIEQRNCLSESYKIIDDQNVNKVIVQKETVYFNIDGKHASRKQFLLQNAFALTAHKVQGLTLPHVTTSVDESLFAKGQAYIVMSCATSWQNLYIINFNYNYLKSPRATLNEYKRLNVIHAKGFQNLQ</sequence>
<reference evidence="1 2" key="1">
    <citation type="submission" date="2018-08" db="EMBL/GenBank/DDBJ databases">
        <title>Genome and evolution of the arbuscular mycorrhizal fungus Diversispora epigaea (formerly Glomus versiforme) and its bacterial endosymbionts.</title>
        <authorList>
            <person name="Sun X."/>
            <person name="Fei Z."/>
            <person name="Harrison M."/>
        </authorList>
    </citation>
    <scope>NUCLEOTIDE SEQUENCE [LARGE SCALE GENOMIC DNA]</scope>
    <source>
        <strain evidence="1 2">IT104</strain>
    </source>
</reference>
<dbReference type="InterPro" id="IPR027417">
    <property type="entry name" value="P-loop_NTPase"/>
</dbReference>
<proteinExistence type="predicted"/>
<dbReference type="AlphaFoldDB" id="A0A397J744"/>
<dbReference type="EMBL" id="PQFF01000080">
    <property type="protein sequence ID" value="RHZ84185.1"/>
    <property type="molecule type" value="Genomic_DNA"/>
</dbReference>
<dbReference type="InterPro" id="IPR051055">
    <property type="entry name" value="PIF1_helicase"/>
</dbReference>